<dbReference type="PROSITE" id="PS00194">
    <property type="entry name" value="THIOREDOXIN_1"/>
    <property type="match status" value="1"/>
</dbReference>
<evidence type="ECO:0000259" key="8">
    <source>
        <dbReference type="PROSITE" id="PS51352"/>
    </source>
</evidence>
<accession>A0ABS9MSL1</accession>
<reference evidence="9 10" key="1">
    <citation type="submission" date="2022-02" db="EMBL/GenBank/DDBJ databases">
        <title>Mesosutterella porci, a novel member of the family Sutterellaceae from pig feces.</title>
        <authorList>
            <person name="Wylensek D."/>
            <person name="Clavel T."/>
        </authorList>
    </citation>
    <scope>NUCLEOTIDE SEQUENCE [LARGE SCALE GENOMIC DNA]</scope>
    <source>
        <strain evidence="10">oilRF-744-wt-GAM-9</strain>
    </source>
</reference>
<dbReference type="EMBL" id="JAKNCT010000011">
    <property type="protein sequence ID" value="MCG5031611.1"/>
    <property type="molecule type" value="Genomic_DNA"/>
</dbReference>
<dbReference type="PIRSF" id="PIRSF000077">
    <property type="entry name" value="Thioredoxin"/>
    <property type="match status" value="1"/>
</dbReference>
<evidence type="ECO:0000256" key="5">
    <source>
        <dbReference type="ARBA" id="ARBA00023284"/>
    </source>
</evidence>
<dbReference type="InterPro" id="IPR005746">
    <property type="entry name" value="Thioredoxin"/>
</dbReference>
<dbReference type="InterPro" id="IPR036249">
    <property type="entry name" value="Thioredoxin-like_sf"/>
</dbReference>
<evidence type="ECO:0000256" key="1">
    <source>
        <dbReference type="ARBA" id="ARBA00008987"/>
    </source>
</evidence>
<keyword evidence="5" id="KW-0676">Redox-active center</keyword>
<proteinExistence type="inferred from homology"/>
<keyword evidence="2" id="KW-0813">Transport</keyword>
<evidence type="ECO:0000256" key="4">
    <source>
        <dbReference type="ARBA" id="ARBA00023157"/>
    </source>
</evidence>
<name>A0ABS9MSL1_9BURK</name>
<dbReference type="NCBIfam" id="TIGR01068">
    <property type="entry name" value="thioredoxin"/>
    <property type="match status" value="1"/>
</dbReference>
<dbReference type="Proteomes" id="UP001297600">
    <property type="component" value="Unassembled WGS sequence"/>
</dbReference>
<keyword evidence="3" id="KW-0249">Electron transport</keyword>
<comment type="similarity">
    <text evidence="1 7">Belongs to the thioredoxin family.</text>
</comment>
<dbReference type="Gene3D" id="3.40.30.10">
    <property type="entry name" value="Glutaredoxin"/>
    <property type="match status" value="1"/>
</dbReference>
<keyword evidence="10" id="KW-1185">Reference proteome</keyword>
<evidence type="ECO:0000313" key="9">
    <source>
        <dbReference type="EMBL" id="MCG5031611.1"/>
    </source>
</evidence>
<dbReference type="InterPro" id="IPR017937">
    <property type="entry name" value="Thioredoxin_CS"/>
</dbReference>
<dbReference type="CDD" id="cd02947">
    <property type="entry name" value="TRX_family"/>
    <property type="match status" value="1"/>
</dbReference>
<organism evidence="9 10">
    <name type="scientific">Mesosutterella porci</name>
    <dbReference type="NCBI Taxonomy" id="2915351"/>
    <lineage>
        <taxon>Bacteria</taxon>
        <taxon>Pseudomonadati</taxon>
        <taxon>Pseudomonadota</taxon>
        <taxon>Betaproteobacteria</taxon>
        <taxon>Burkholderiales</taxon>
        <taxon>Sutterellaceae</taxon>
        <taxon>Mesosutterella</taxon>
    </lineage>
</organism>
<keyword evidence="4" id="KW-1015">Disulfide bond</keyword>
<dbReference type="PRINTS" id="PR00421">
    <property type="entry name" value="THIOREDOXIN"/>
</dbReference>
<evidence type="ECO:0000313" key="10">
    <source>
        <dbReference type="Proteomes" id="UP001297600"/>
    </source>
</evidence>
<evidence type="ECO:0000256" key="3">
    <source>
        <dbReference type="ARBA" id="ARBA00022982"/>
    </source>
</evidence>
<gene>
    <name evidence="9" type="primary">trxA</name>
    <name evidence="9" type="ORF">MAF45_09190</name>
</gene>
<dbReference type="PANTHER" id="PTHR45663">
    <property type="entry name" value="GEO12009P1"/>
    <property type="match status" value="1"/>
</dbReference>
<dbReference type="Pfam" id="PF00085">
    <property type="entry name" value="Thioredoxin"/>
    <property type="match status" value="1"/>
</dbReference>
<dbReference type="RefSeq" id="WP_237979755.1">
    <property type="nucleotide sequence ID" value="NZ_JAKNCT010000011.1"/>
</dbReference>
<evidence type="ECO:0000256" key="2">
    <source>
        <dbReference type="ARBA" id="ARBA00022448"/>
    </source>
</evidence>
<feature type="domain" description="Thioredoxin" evidence="8">
    <location>
        <begin position="1"/>
        <end position="108"/>
    </location>
</feature>
<dbReference type="InterPro" id="IPR013766">
    <property type="entry name" value="Thioredoxin_domain"/>
</dbReference>
<dbReference type="SUPFAM" id="SSF52833">
    <property type="entry name" value="Thioredoxin-like"/>
    <property type="match status" value="1"/>
</dbReference>
<dbReference type="PANTHER" id="PTHR45663:SF11">
    <property type="entry name" value="GEO12009P1"/>
    <property type="match status" value="1"/>
</dbReference>
<protein>
    <recommendedName>
        <fullName evidence="6 7">Thioredoxin</fullName>
    </recommendedName>
</protein>
<sequence>MSFTNVTDDTYDAEVLQASMTTPVLVDFWAPWCGPCRMLSPLIEEAGEEFSGKIKVCKYNCDESGNIAAELGIRSIPTVIIYRDGKPVATQVGAVNKDQLTDWIQSNL</sequence>
<comment type="caution">
    <text evidence="9">The sequence shown here is derived from an EMBL/GenBank/DDBJ whole genome shotgun (WGS) entry which is preliminary data.</text>
</comment>
<evidence type="ECO:0000256" key="6">
    <source>
        <dbReference type="NCBIfam" id="TIGR01068"/>
    </source>
</evidence>
<evidence type="ECO:0000256" key="7">
    <source>
        <dbReference type="PIRNR" id="PIRNR000077"/>
    </source>
</evidence>
<dbReference type="PROSITE" id="PS51352">
    <property type="entry name" value="THIOREDOXIN_2"/>
    <property type="match status" value="1"/>
</dbReference>